<dbReference type="CDD" id="cd07322">
    <property type="entry name" value="PriL_PriS_Eukaryotic"/>
    <property type="match status" value="1"/>
</dbReference>
<dbReference type="GO" id="GO:0005658">
    <property type="term" value="C:alpha DNA polymerase:primase complex"/>
    <property type="evidence" value="ECO:0007669"/>
    <property type="project" value="TreeGrafter"/>
</dbReference>
<dbReference type="OrthoDB" id="421393at2759"/>
<dbReference type="GO" id="GO:0046872">
    <property type="term" value="F:metal ion binding"/>
    <property type="evidence" value="ECO:0007669"/>
    <property type="project" value="UniProtKB-UniRule"/>
</dbReference>
<dbReference type="OMA" id="RINYKPW"/>
<dbReference type="Gene3D" id="1.20.930.80">
    <property type="match status" value="1"/>
</dbReference>
<reference evidence="13" key="1">
    <citation type="journal article" date="2017" name="Nucleic Acids Res.">
        <title>Proteogenomics produces comprehensive and highly accurate protein-coding gene annotation in a complete genome assembly of Malassezia sympodialis.</title>
        <authorList>
            <person name="Zhu Y."/>
            <person name="Engstroem P.G."/>
            <person name="Tellgren-Roth C."/>
            <person name="Baudo C.D."/>
            <person name="Kennell J.C."/>
            <person name="Sun S."/>
            <person name="Billmyre R.B."/>
            <person name="Schroeder M.S."/>
            <person name="Andersson A."/>
            <person name="Holm T."/>
            <person name="Sigurgeirsson B."/>
            <person name="Wu G."/>
            <person name="Sankaranarayanan S.R."/>
            <person name="Siddharthan R."/>
            <person name="Sanyal K."/>
            <person name="Lundeberg J."/>
            <person name="Nystedt B."/>
            <person name="Boekhout T."/>
            <person name="Dawson T.L. Jr."/>
            <person name="Heitman J."/>
            <person name="Scheynius A."/>
            <person name="Lehtioe J."/>
        </authorList>
    </citation>
    <scope>NUCLEOTIDE SEQUENCE [LARGE SCALE GENOMIC DNA]</scope>
    <source>
        <strain evidence="13">ATCC 42132</strain>
    </source>
</reference>
<dbReference type="InterPro" id="IPR007238">
    <property type="entry name" value="DNA_primase_lsu_euk/arc"/>
</dbReference>
<evidence type="ECO:0000313" key="12">
    <source>
        <dbReference type="EMBL" id="SHO77814.1"/>
    </source>
</evidence>
<comment type="function">
    <text evidence="9">DNA primase is the polymerase that synthesizes small RNA primers for the Okazaki fragments made during discontinuous DNA replication.</text>
</comment>
<evidence type="ECO:0000256" key="9">
    <source>
        <dbReference type="PIRNR" id="PIRNR009449"/>
    </source>
</evidence>
<feature type="binding site" evidence="10">
    <location>
        <position position="411"/>
    </location>
    <ligand>
        <name>[4Fe-4S] cluster</name>
        <dbReference type="ChEBI" id="CHEBI:49883"/>
    </ligand>
</feature>
<dbReference type="AlphaFoldDB" id="A0A1M8A6F5"/>
<evidence type="ECO:0000256" key="1">
    <source>
        <dbReference type="ARBA" id="ARBA00010564"/>
    </source>
</evidence>
<dbReference type="Proteomes" id="UP000186303">
    <property type="component" value="Chromosome 3"/>
</dbReference>
<evidence type="ECO:0000256" key="7">
    <source>
        <dbReference type="ARBA" id="ARBA00023014"/>
    </source>
</evidence>
<dbReference type="Pfam" id="PF04104">
    <property type="entry name" value="DNA_primase_lrg"/>
    <property type="match status" value="1"/>
</dbReference>
<evidence type="ECO:0000256" key="6">
    <source>
        <dbReference type="ARBA" id="ARBA00023004"/>
    </source>
</evidence>
<feature type="binding site" evidence="10">
    <location>
        <position position="394"/>
    </location>
    <ligand>
        <name>[4Fe-4S] cluster</name>
        <dbReference type="ChEBI" id="CHEBI:49883"/>
    </ligand>
</feature>
<evidence type="ECO:0000256" key="8">
    <source>
        <dbReference type="ARBA" id="ARBA00023125"/>
    </source>
</evidence>
<keyword evidence="7 9" id="KW-0411">Iron-sulfur</keyword>
<dbReference type="EMBL" id="LT671823">
    <property type="protein sequence ID" value="SHO77814.1"/>
    <property type="molecule type" value="Genomic_DNA"/>
</dbReference>
<evidence type="ECO:0000259" key="11">
    <source>
        <dbReference type="Pfam" id="PF04104"/>
    </source>
</evidence>
<dbReference type="PANTHER" id="PTHR10537">
    <property type="entry name" value="DNA PRIMASE LARGE SUBUNIT"/>
    <property type="match status" value="1"/>
</dbReference>
<comment type="cofactor">
    <cofactor evidence="9">
        <name>[4Fe-4S] cluster</name>
        <dbReference type="ChEBI" id="CHEBI:49883"/>
    </cofactor>
    <text evidence="9">Binds 1 [4Fe-4S] cluster.</text>
</comment>
<dbReference type="GO" id="GO:0003677">
    <property type="term" value="F:DNA binding"/>
    <property type="evidence" value="ECO:0007669"/>
    <property type="project" value="UniProtKB-UniRule"/>
</dbReference>
<name>A0A1M8A6F5_MALS4</name>
<evidence type="ECO:0000256" key="3">
    <source>
        <dbReference type="ARBA" id="ARBA00022515"/>
    </source>
</evidence>
<dbReference type="PIRSF" id="PIRSF009449">
    <property type="entry name" value="DNA_primase_large_subunit"/>
    <property type="match status" value="1"/>
</dbReference>
<dbReference type="GO" id="GO:0006269">
    <property type="term" value="P:DNA replication, synthesis of primer"/>
    <property type="evidence" value="ECO:0007669"/>
    <property type="project" value="UniProtKB-KW"/>
</dbReference>
<gene>
    <name evidence="12" type="ORF">MSYG_2156</name>
</gene>
<dbReference type="GO" id="GO:0006270">
    <property type="term" value="P:DNA replication initiation"/>
    <property type="evidence" value="ECO:0007669"/>
    <property type="project" value="TreeGrafter"/>
</dbReference>
<protein>
    <recommendedName>
        <fullName evidence="9">DNA primase large subunit</fullName>
    </recommendedName>
</protein>
<dbReference type="STRING" id="1230383.A0A1M8A6F5"/>
<keyword evidence="8 9" id="KW-0238">DNA-binding</keyword>
<keyword evidence="6 9" id="KW-0408">Iron</keyword>
<keyword evidence="5 9" id="KW-0479">Metal-binding</keyword>
<keyword evidence="4 9" id="KW-0235">DNA replication</keyword>
<evidence type="ECO:0000313" key="13">
    <source>
        <dbReference type="Proteomes" id="UP000186303"/>
    </source>
</evidence>
<dbReference type="Pfam" id="PF26466">
    <property type="entry name" value="DNA_primase_lrg_N"/>
    <property type="match status" value="1"/>
</dbReference>
<dbReference type="InterPro" id="IPR016558">
    <property type="entry name" value="DNA_primase_lsu_euk"/>
</dbReference>
<dbReference type="VEuPathDB" id="FungiDB:MSYG_2156"/>
<feature type="binding site" evidence="10">
    <location>
        <position position="317"/>
    </location>
    <ligand>
        <name>[4Fe-4S] cluster</name>
        <dbReference type="ChEBI" id="CHEBI:49883"/>
    </ligand>
</feature>
<keyword evidence="3 9" id="KW-0639">Primosome</keyword>
<feature type="binding site" evidence="10">
    <location>
        <position position="452"/>
    </location>
    <ligand>
        <name>[4Fe-4S] cluster</name>
        <dbReference type="ChEBI" id="CHEBI:49883"/>
    </ligand>
</feature>
<evidence type="ECO:0000256" key="2">
    <source>
        <dbReference type="ARBA" id="ARBA00022485"/>
    </source>
</evidence>
<sequence length="501" mass="56242">MFRAGVSGVDGGPPGRAQVVHHPARASGLAQYPYRLSMYQEPPVQDITVEEFEQWALDRLRVLADIETAAARNQSWPETKAAIEARSSAHLPLHSNSVAQSGTASGAAAKTQELLAERRKDHVSHFVLRLAFSRTEELRRRFLHAETTLFRWKWETEHLAEREAFLRSQDFVWRAVPAEQQQRFREQLLAVHPRMAATFDSESFVQVPWHRVPDLVEKRRVFVHHGTAWIPTKEQASLVLAEFQSGLQAQLELTARALPRLDEDDRLMPVLEHLSMGSMLGATSDYSSASLVNTDGEAITLTADMVVPLVREHAPLCMRHLQETLSAKHHLLHQSRLQYNLFLKELGLPVEEALVFWRRSFSQMTDDQFKSHRYNIRHGYGLEGGRHNYPARSCTTIISGFPPGPQETHGCPFRHFSQANLSAALSAHYQISPADQAEILASVQAGHYHVACTRVFELTHAAQGVRRGDGLGHGESVSHPNRYAEASWQLAQAAATDASRA</sequence>
<dbReference type="GO" id="GO:0051539">
    <property type="term" value="F:4 iron, 4 sulfur cluster binding"/>
    <property type="evidence" value="ECO:0007669"/>
    <property type="project" value="UniProtKB-UniRule"/>
</dbReference>
<keyword evidence="13" id="KW-1185">Reference proteome</keyword>
<dbReference type="PANTHER" id="PTHR10537:SF3">
    <property type="entry name" value="DNA PRIMASE LARGE SUBUNIT"/>
    <property type="match status" value="1"/>
</dbReference>
<accession>A0A1M8A6F5</accession>
<proteinExistence type="inferred from homology"/>
<keyword evidence="2 9" id="KW-0004">4Fe-4S</keyword>
<evidence type="ECO:0000256" key="10">
    <source>
        <dbReference type="PIRSR" id="PIRSR009449-1"/>
    </source>
</evidence>
<organism evidence="12 13">
    <name type="scientific">Malassezia sympodialis (strain ATCC 42132)</name>
    <name type="common">Atopic eczema-associated yeast</name>
    <dbReference type="NCBI Taxonomy" id="1230383"/>
    <lineage>
        <taxon>Eukaryota</taxon>
        <taxon>Fungi</taxon>
        <taxon>Dikarya</taxon>
        <taxon>Basidiomycota</taxon>
        <taxon>Ustilaginomycotina</taxon>
        <taxon>Malasseziomycetes</taxon>
        <taxon>Malasseziales</taxon>
        <taxon>Malasseziaceae</taxon>
        <taxon>Malassezia</taxon>
    </lineage>
</organism>
<comment type="similarity">
    <text evidence="1 9">Belongs to the eukaryotic-type primase large subunit family.</text>
</comment>
<dbReference type="InterPro" id="IPR058560">
    <property type="entry name" value="DNA_primase_C"/>
</dbReference>
<feature type="domain" description="DNA primase large subunit C-terminal" evidence="11">
    <location>
        <begin position="309"/>
        <end position="483"/>
    </location>
</feature>
<evidence type="ECO:0000256" key="4">
    <source>
        <dbReference type="ARBA" id="ARBA00022705"/>
    </source>
</evidence>
<evidence type="ECO:0000256" key="5">
    <source>
        <dbReference type="ARBA" id="ARBA00022723"/>
    </source>
</evidence>